<dbReference type="GO" id="GO:0006357">
    <property type="term" value="P:regulation of transcription by RNA polymerase II"/>
    <property type="evidence" value="ECO:0007669"/>
    <property type="project" value="TreeGrafter"/>
</dbReference>
<dbReference type="PROSITE" id="PS50896">
    <property type="entry name" value="LISH"/>
    <property type="match status" value="1"/>
</dbReference>
<dbReference type="AlphaFoldDB" id="A0A9P8TFI9"/>
<feature type="repeat" description="WD" evidence="5">
    <location>
        <begin position="217"/>
        <end position="248"/>
    </location>
</feature>
<reference evidence="7" key="1">
    <citation type="journal article" date="2021" name="Open Biol.">
        <title>Shared evolutionary footprints suggest mitochondrial oxidative damage underlies multiple complex I losses in fungi.</title>
        <authorList>
            <person name="Schikora-Tamarit M.A."/>
            <person name="Marcet-Houben M."/>
            <person name="Nosek J."/>
            <person name="Gabaldon T."/>
        </authorList>
    </citation>
    <scope>NUCLEOTIDE SEQUENCE</scope>
    <source>
        <strain evidence="7">CBS6341</strain>
    </source>
</reference>
<dbReference type="PRINTS" id="PR00320">
    <property type="entry name" value="GPROTEINBRPT"/>
</dbReference>
<feature type="domain" description="IFT140 first beta-propeller" evidence="6">
    <location>
        <begin position="221"/>
        <end position="324"/>
    </location>
</feature>
<organism evidence="7 8">
    <name type="scientific">Wickerhamomyces mucosus</name>
    <dbReference type="NCBI Taxonomy" id="1378264"/>
    <lineage>
        <taxon>Eukaryota</taxon>
        <taxon>Fungi</taxon>
        <taxon>Dikarya</taxon>
        <taxon>Ascomycota</taxon>
        <taxon>Saccharomycotina</taxon>
        <taxon>Saccharomycetes</taxon>
        <taxon>Phaffomycetales</taxon>
        <taxon>Wickerhamomycetaceae</taxon>
        <taxon>Wickerhamomyces</taxon>
    </lineage>
</organism>
<dbReference type="PANTHER" id="PTHR22846:SF2">
    <property type="entry name" value="F-BOX-LIKE_WD REPEAT-CONTAINING PROTEIN EBI"/>
    <property type="match status" value="1"/>
</dbReference>
<evidence type="ECO:0000256" key="5">
    <source>
        <dbReference type="PROSITE-ProRule" id="PRU00221"/>
    </source>
</evidence>
<evidence type="ECO:0000256" key="4">
    <source>
        <dbReference type="ARBA" id="ARBA00023242"/>
    </source>
</evidence>
<proteinExistence type="predicted"/>
<dbReference type="EMBL" id="JAEUBF010000556">
    <property type="protein sequence ID" value="KAH3677011.1"/>
    <property type="molecule type" value="Genomic_DNA"/>
</dbReference>
<dbReference type="Proteomes" id="UP000769528">
    <property type="component" value="Unassembled WGS sequence"/>
</dbReference>
<evidence type="ECO:0000313" key="7">
    <source>
        <dbReference type="EMBL" id="KAH3677011.1"/>
    </source>
</evidence>
<keyword evidence="4" id="KW-0539">Nucleus</keyword>
<dbReference type="SMART" id="SM00667">
    <property type="entry name" value="LisH"/>
    <property type="match status" value="1"/>
</dbReference>
<evidence type="ECO:0000256" key="1">
    <source>
        <dbReference type="ARBA" id="ARBA00004123"/>
    </source>
</evidence>
<evidence type="ECO:0000259" key="6">
    <source>
        <dbReference type="Pfam" id="PF23383"/>
    </source>
</evidence>
<dbReference type="OrthoDB" id="1367865at2759"/>
<accession>A0A9P8TFI9</accession>
<keyword evidence="3" id="KW-0677">Repeat</keyword>
<reference evidence="7" key="2">
    <citation type="submission" date="2021-01" db="EMBL/GenBank/DDBJ databases">
        <authorList>
            <person name="Schikora-Tamarit M.A."/>
        </authorList>
    </citation>
    <scope>NUCLEOTIDE SEQUENCE</scope>
    <source>
        <strain evidence="7">CBS6341</strain>
    </source>
</reference>
<dbReference type="SUPFAM" id="SSF50978">
    <property type="entry name" value="WD40 repeat-like"/>
    <property type="match status" value="1"/>
</dbReference>
<dbReference type="PANTHER" id="PTHR22846">
    <property type="entry name" value="WD40 REPEAT PROTEIN"/>
    <property type="match status" value="1"/>
</dbReference>
<dbReference type="InterPro" id="IPR045183">
    <property type="entry name" value="Ebi-like"/>
</dbReference>
<gene>
    <name evidence="7" type="ORF">WICMUC_001917</name>
</gene>
<dbReference type="PROSITE" id="PS00678">
    <property type="entry name" value="WD_REPEATS_1"/>
    <property type="match status" value="2"/>
</dbReference>
<comment type="caution">
    <text evidence="7">The sequence shown here is derived from an EMBL/GenBank/DDBJ whole genome shotgun (WGS) entry which is preliminary data.</text>
</comment>
<dbReference type="Pfam" id="PF00400">
    <property type="entry name" value="WD40"/>
    <property type="match status" value="2"/>
</dbReference>
<dbReference type="GO" id="GO:0034967">
    <property type="term" value="C:Set3 complex"/>
    <property type="evidence" value="ECO:0007669"/>
    <property type="project" value="TreeGrafter"/>
</dbReference>
<dbReference type="InterPro" id="IPR015943">
    <property type="entry name" value="WD40/YVTN_repeat-like_dom_sf"/>
</dbReference>
<dbReference type="InterPro" id="IPR056154">
    <property type="entry name" value="Beta-prop_IFT140_1st"/>
</dbReference>
<dbReference type="PROSITE" id="PS50294">
    <property type="entry name" value="WD_REPEATS_REGION"/>
    <property type="match status" value="4"/>
</dbReference>
<evidence type="ECO:0000256" key="3">
    <source>
        <dbReference type="ARBA" id="ARBA00022737"/>
    </source>
</evidence>
<dbReference type="Gene3D" id="2.130.10.10">
    <property type="entry name" value="YVTN repeat-like/Quinoprotein amine dehydrogenase"/>
    <property type="match status" value="1"/>
</dbReference>
<comment type="subcellular location">
    <subcellularLocation>
        <location evidence="1">Nucleus</location>
    </subcellularLocation>
</comment>
<protein>
    <recommendedName>
        <fullName evidence="6">IFT140 first beta-propeller domain-containing protein</fullName>
    </recommendedName>
</protein>
<sequence>MSFTTEELNYLIWRYLQETGLEISAFAMSDETTVTQFDEKFKDFVAIGSLVSLVQKGILYSQTDKLVKYNGDIQDEKYYKEKFTLFHALSSDSAINPPIEPTGRFEIDDGTSRLPSGVDSQRKGLVSGGESVISLISTDLSTLPTASTTEDFIRVPEKIFSFEPSTFADWNPTASTVLSYGLTEGRAKTTVLVEGKPEESKQITLNHPVAFIGLDDSESYSSDVTALSWSPKGHLLVTAIESGEIRLWTADGKLRNVLYLHHSPIIAIRWSPNSNFILTSDSDNSTILWDSQTGSAIQNFDLTRNETSNPPLQPLATSSSVSNNTSVANDTVSLGIDATWIDDSKFVIPGLNGAALVFNVGDRAPLGTLIGHNKSLSVIKYNKDGSLLLTASDDRTIRIWNGLSFNNSQILLGHSQPITFATWVNKNVVISTSLDSSIRLWDIRNGRQLAIRVLEGLPILLASFASDNTKLAIATTDNVITIFRVDINEKGDELKATNEYSLKIPDGEEENAGGSSTSFMTSLRWSSDSRFLVAAHSKAESVVLQIP</sequence>
<keyword evidence="8" id="KW-1185">Reference proteome</keyword>
<evidence type="ECO:0000256" key="2">
    <source>
        <dbReference type="ARBA" id="ARBA00022574"/>
    </source>
</evidence>
<dbReference type="PROSITE" id="PS50082">
    <property type="entry name" value="WD_REPEATS_2"/>
    <property type="match status" value="4"/>
</dbReference>
<dbReference type="Gene3D" id="1.20.960.30">
    <property type="match status" value="1"/>
</dbReference>
<name>A0A9P8TFI9_9ASCO</name>
<dbReference type="Pfam" id="PF23383">
    <property type="entry name" value="Beta-prop_IFT140_1st"/>
    <property type="match status" value="1"/>
</dbReference>
<dbReference type="InterPro" id="IPR019775">
    <property type="entry name" value="WD40_repeat_CS"/>
</dbReference>
<dbReference type="InterPro" id="IPR006594">
    <property type="entry name" value="LisH"/>
</dbReference>
<dbReference type="GO" id="GO:0003714">
    <property type="term" value="F:transcription corepressor activity"/>
    <property type="evidence" value="ECO:0007669"/>
    <property type="project" value="InterPro"/>
</dbReference>
<feature type="repeat" description="WD" evidence="5">
    <location>
        <begin position="411"/>
        <end position="451"/>
    </location>
</feature>
<dbReference type="SMART" id="SM00320">
    <property type="entry name" value="WD40"/>
    <property type="match status" value="5"/>
</dbReference>
<dbReference type="InterPro" id="IPR001680">
    <property type="entry name" value="WD40_rpt"/>
</dbReference>
<dbReference type="InterPro" id="IPR020472">
    <property type="entry name" value="WD40_PAC1"/>
</dbReference>
<feature type="repeat" description="WD" evidence="5">
    <location>
        <begin position="369"/>
        <end position="401"/>
    </location>
</feature>
<keyword evidence="2 5" id="KW-0853">WD repeat</keyword>
<evidence type="ECO:0000313" key="8">
    <source>
        <dbReference type="Proteomes" id="UP000769528"/>
    </source>
</evidence>
<dbReference type="InterPro" id="IPR036322">
    <property type="entry name" value="WD40_repeat_dom_sf"/>
</dbReference>
<dbReference type="Pfam" id="PF08513">
    <property type="entry name" value="LisH"/>
    <property type="match status" value="1"/>
</dbReference>
<feature type="repeat" description="WD" evidence="5">
    <location>
        <begin position="258"/>
        <end position="299"/>
    </location>
</feature>